<organism evidence="2 3">
    <name type="scientific">Brasilonema octagenarum UFV-OR1</name>
    <dbReference type="NCBI Taxonomy" id="417115"/>
    <lineage>
        <taxon>Bacteria</taxon>
        <taxon>Bacillati</taxon>
        <taxon>Cyanobacteriota</taxon>
        <taxon>Cyanophyceae</taxon>
        <taxon>Nostocales</taxon>
        <taxon>Scytonemataceae</taxon>
        <taxon>Brasilonema</taxon>
        <taxon>Octagenarum group</taxon>
    </lineage>
</organism>
<feature type="signal peptide" evidence="1">
    <location>
        <begin position="1"/>
        <end position="24"/>
    </location>
</feature>
<reference evidence="2 3" key="1">
    <citation type="submission" date="2018-06" db="EMBL/GenBank/DDBJ databases">
        <title>Comparative genomics of Brasilonema spp. strains.</title>
        <authorList>
            <person name="Alvarenga D.O."/>
            <person name="Fiore M.F."/>
            <person name="Varani A.M."/>
        </authorList>
    </citation>
    <scope>NUCLEOTIDE SEQUENCE [LARGE SCALE GENOMIC DNA]</scope>
    <source>
        <strain evidence="2 3">UFV-OR1</strain>
    </source>
</reference>
<dbReference type="RefSeq" id="WP_169263622.1">
    <property type="nucleotide sequence ID" value="NZ_QMEC01000010.1"/>
</dbReference>
<keyword evidence="3" id="KW-1185">Reference proteome</keyword>
<evidence type="ECO:0000313" key="2">
    <source>
        <dbReference type="EMBL" id="NMF62031.1"/>
    </source>
</evidence>
<dbReference type="Proteomes" id="UP000762253">
    <property type="component" value="Unassembled WGS sequence"/>
</dbReference>
<name>A0ABX1M2W3_9CYAN</name>
<accession>A0ABX1M2W3</accession>
<gene>
    <name evidence="2" type="ORF">DP115_04195</name>
</gene>
<comment type="caution">
    <text evidence="2">The sequence shown here is derived from an EMBL/GenBank/DDBJ whole genome shotgun (WGS) entry which is preliminary data.</text>
</comment>
<sequence>MNIKIFAALAIVAATAGLQTKVYAQSSVPSNSKTGNYTIQGNSLTGVNNRTAQGDFARFFTGLNSQNNVPQKNYAETVSPGEVLQLGDQVELRRREPLTTPNNLLFPQGDDSFYSNDGVKVQVDLDRDGN</sequence>
<dbReference type="EMBL" id="QMEC01000010">
    <property type="protein sequence ID" value="NMF62031.1"/>
    <property type="molecule type" value="Genomic_DNA"/>
</dbReference>
<evidence type="ECO:0000313" key="3">
    <source>
        <dbReference type="Proteomes" id="UP000762253"/>
    </source>
</evidence>
<protein>
    <submittedName>
        <fullName evidence="2">Uncharacterized protein</fullName>
    </submittedName>
</protein>
<proteinExistence type="predicted"/>
<feature type="chain" id="PRO_5047465451" evidence="1">
    <location>
        <begin position="25"/>
        <end position="130"/>
    </location>
</feature>
<evidence type="ECO:0000256" key="1">
    <source>
        <dbReference type="SAM" id="SignalP"/>
    </source>
</evidence>
<keyword evidence="1" id="KW-0732">Signal</keyword>